<dbReference type="Proteomes" id="UP000007264">
    <property type="component" value="Unassembled WGS sequence"/>
</dbReference>
<comment type="caution">
    <text evidence="3">The sequence shown here is derived from an EMBL/GenBank/DDBJ whole genome shotgun (WGS) entry which is preliminary data.</text>
</comment>
<dbReference type="GeneID" id="17040059"/>
<dbReference type="KEGG" id="csl:COCSUDRAFT_56506"/>
<dbReference type="AlphaFoldDB" id="I0YUK5"/>
<evidence type="ECO:0000313" key="4">
    <source>
        <dbReference type="Proteomes" id="UP000007264"/>
    </source>
</evidence>
<organism evidence="3 4">
    <name type="scientific">Coccomyxa subellipsoidea (strain C-169)</name>
    <name type="common">Green microalga</name>
    <dbReference type="NCBI Taxonomy" id="574566"/>
    <lineage>
        <taxon>Eukaryota</taxon>
        <taxon>Viridiplantae</taxon>
        <taxon>Chlorophyta</taxon>
        <taxon>core chlorophytes</taxon>
        <taxon>Trebouxiophyceae</taxon>
        <taxon>Trebouxiophyceae incertae sedis</taxon>
        <taxon>Coccomyxaceae</taxon>
        <taxon>Coccomyxa</taxon>
        <taxon>Coccomyxa subellipsoidea</taxon>
    </lineage>
</organism>
<accession>I0YUK5</accession>
<proteinExistence type="predicted"/>
<feature type="transmembrane region" description="Helical" evidence="2">
    <location>
        <begin position="38"/>
        <end position="58"/>
    </location>
</feature>
<keyword evidence="2" id="KW-1133">Transmembrane helix</keyword>
<dbReference type="RefSeq" id="XP_005646618.1">
    <property type="nucleotide sequence ID" value="XM_005646561.1"/>
</dbReference>
<dbReference type="EMBL" id="AGSI01000011">
    <property type="protein sequence ID" value="EIE22074.1"/>
    <property type="molecule type" value="Genomic_DNA"/>
</dbReference>
<keyword evidence="2" id="KW-0812">Transmembrane</keyword>
<feature type="compositionally biased region" description="Basic and acidic residues" evidence="1">
    <location>
        <begin position="1"/>
        <end position="14"/>
    </location>
</feature>
<evidence type="ECO:0000256" key="2">
    <source>
        <dbReference type="SAM" id="Phobius"/>
    </source>
</evidence>
<keyword evidence="2" id="KW-0472">Membrane</keyword>
<protein>
    <submittedName>
        <fullName evidence="3">Uncharacterized protein</fullName>
    </submittedName>
</protein>
<keyword evidence="4" id="KW-1185">Reference proteome</keyword>
<feature type="region of interest" description="Disordered" evidence="1">
    <location>
        <begin position="1"/>
        <end position="20"/>
    </location>
</feature>
<sequence length="108" mass="11390">MDACLSRREKSRDDDGQDVEDTGLTACEWTCLLLLDALLLIGGAIAASLWGPVLLFGCKGLLCATKGYGEGTYDAAISQSKANPVCMACVDTTMIAMPSKKTTACRHA</sequence>
<evidence type="ECO:0000313" key="3">
    <source>
        <dbReference type="EMBL" id="EIE22074.1"/>
    </source>
</evidence>
<name>I0YUK5_COCSC</name>
<gene>
    <name evidence="3" type="ORF">COCSUDRAFT_56506</name>
</gene>
<reference evidence="3 4" key="1">
    <citation type="journal article" date="2012" name="Genome Biol.">
        <title>The genome of the polar eukaryotic microalga coccomyxa subellipsoidea reveals traits of cold adaptation.</title>
        <authorList>
            <person name="Blanc G."/>
            <person name="Agarkova I."/>
            <person name="Grimwood J."/>
            <person name="Kuo A."/>
            <person name="Brueggeman A."/>
            <person name="Dunigan D."/>
            <person name="Gurnon J."/>
            <person name="Ladunga I."/>
            <person name="Lindquist E."/>
            <person name="Lucas S."/>
            <person name="Pangilinan J."/>
            <person name="Proschold T."/>
            <person name="Salamov A."/>
            <person name="Schmutz J."/>
            <person name="Weeks D."/>
            <person name="Yamada T."/>
            <person name="Claverie J.M."/>
            <person name="Grigoriev I."/>
            <person name="Van Etten J."/>
            <person name="Lomsadze A."/>
            <person name="Borodovsky M."/>
        </authorList>
    </citation>
    <scope>NUCLEOTIDE SEQUENCE [LARGE SCALE GENOMIC DNA]</scope>
    <source>
        <strain evidence="3 4">C-169</strain>
    </source>
</reference>
<evidence type="ECO:0000256" key="1">
    <source>
        <dbReference type="SAM" id="MobiDB-lite"/>
    </source>
</evidence>